<dbReference type="Gene3D" id="1.10.1200.10">
    <property type="entry name" value="ACP-like"/>
    <property type="match status" value="3"/>
</dbReference>
<evidence type="ECO:0000313" key="9">
    <source>
        <dbReference type="Proteomes" id="UP000474104"/>
    </source>
</evidence>
<dbReference type="InterPro" id="IPR003903">
    <property type="entry name" value="UIM_dom"/>
</dbReference>
<dbReference type="InterPro" id="IPR025110">
    <property type="entry name" value="AMP-bd_C"/>
</dbReference>
<sequence>MNLFLNQWKENVKKYGSRPAIVDRDGTRETTYSELDALSGRICTALKKKGVGKGDIIPVCMERRMEFLAAELGILKSGAAFAALSPEYPKERVAYILKDCGAPFLLDDNFLEEASGEPLAEAEEVSGEDGAFAVYTSGSTGNPKGILHSHASLAAAVARHRAFFLPKESDVQLSCASFSFVAMMIDIYTPLSAGQSVHILPEEKRKDVRRIEQYIRQHGITMAFISPQMLRNFRSPGPSLRLVVTGSERVSRVKGSGYRLLNTYGCSETAAVVTAFEIEREYENTPIGKAGEGVRILLLDKEGNEVPAGEEGELCVEGHIAGGYINLPEQTNKAFVRREDGTMLFHTNDICRMLPDGNLEYLNRRDWMVKINGQRVETGEIEAQMSRAPFVKTAVVKGFQNQYGQTFLCGYFQMKEGAEKERPEEEIRRRLAETLPDYMIPKFFVRVEEFPLNQNGKLNRLALQAPDVSNFRKDYEEPQTECERAICRGFEQVLGIRPVGRRDDFFALGGDSIQAVMLLDCLEKYAVTAMDVFRHRTPEGIAAACGGTENAASKEDIYGDIPADRREWYPLTDSQMGVFLECAASPQSTMYNIPVCFRLPAGADPERWKEAAGRMASRYPALFVSIEMRQEEQTYGMAVHDTDGLSIPVYEAAEAEMDGLKREFVRPFDLEKGPLVRMAFYRTEESVYFLADMHHIISDGASVALFFDGVRKIYEGEEPEAEGISQFDLSLCEGRLKDTEAYKKAREYFEKRLAGLEVDSVPVFDMAENPEAPERPSGRITGCLGEILGQEETEWFAGKNGVTESTLFLGAFAYALAKYNGQTEVLFGSVNNGRRDLKLKRTIGMLVRTLPVYVQIQEEETVAEYLQKLQQDFFETMSHDCCSFEELAGRYQVTSDILFVYQSETLNGMHTKRGLIPMETLETGNSLANLAVHVFKKDGSYEIHLEYRSDVYLERTARTLLSLMVKALEGFRDCACLKDIPLVSAEDVAVLDSYHGKRTDYDRALTLLELFRRQAEKTPEHTAVVFREKRFSYREIDRLSDGVAAYVSRLGIGKDQTVSILISRGEYMPIASLGVMKAGAIYQPLDPEYPAERLSFMMEDAQTKLLIADEALLELVPKYNGQVLPTKEIPGLSAEGAKEIPAPLPEDTYILLYTSGTTGTPKGCMLSHGNLAAFCNWYCRYYRVGEDSVVSAYASYGFDANMMDTYPVLAGGGTLCIVPEEMRLELQKLNEYLIQEKVTHAFMTTQVGRQFALEMENHCLKYLLTGGETLVPVRVKSGFDFYNCYGPTECTILTTVYPVDKAREYDNVPIGRPLDNLEVYVVDKQMRRLPAGAVGELCVAGYQVSKGYLNRPEQTAKVYTSNCFTDREGYERVYHTGDDVRFLPDGNIQFMGRRDGQVKIRGFRIELSEVEAVIRRFPGICDVTVTAYEAAAGGKAIAAYLVSETPVDIQKLRDFIMEEKPAYMVPSAIMQIDRIPLNQNMKVDKRSLPTPVTQEETCREAARPMSLLEEELAQIAGKILGHEEFSVETNLLYAGLTSLSAIMLAVEIEKEYGVELEVKQMMRQCSILSLENAVYQALRARSGAEESRERAEESQEKAGEKVQTEAEDYPLTQTQLGVYYDAVKRPEDMAYNIPAMFRFPRKVSGETLAKAAEQVIAAHPYVNARIRYREGELRQMPGAESAAEKRIPVLSMTEEELKEYCASYVKPFDLTRDTLYRIAVVQTGTSTCLLADFHHIIFDGASLNLFLEQTAKACEGVLPEKETRTYFDFALQEHRLEGGEHYREGQAFFGKMLGEYEHASCLTPDLAGKEEDGKKAECAASCSGEEMDKFCQAHGVTPAHLFLAGTFYTLARYMDSPQLFISTISNGRADLKLHNSMGMFVKTLPLMGNIAGDKSVLTFVREVRQTLLDAVSYEDYPFTKIAADYGFVPEIMYACQLGVVEEHRVGSEAIQIENMESDKPKFKLSVHIEERDGGPCVCLQYNDALYSRELMEQLAQSVALCVSRMLANPSGLLKEISLVTDNQRRMLEEFAVSAQTGTEPLSFHGVFERQAAACKEKTALIAVDGRWSYEGLDREMNRAANGLISRGFCPGDTAVVLLPRLGRQIIAMYGVMKAGGAYIPCDPEYPPERILQITKDSGASFIITTKERAEAFENAIDMEALLSCGDDRKPEIKTEEDALAYLIYTSGSTGKPKGVMISHRGIVNYVRNHEANSHVRACVEDGHVMVSVTTVSFDMSLKETAVALCNGLTLVLADEEQANHPVRLTELIEETGGDIFNATPSRMLQYMESGTFCRALSGCRVVMSGGEAYSMQLLEKLKQVTCARIFNTYGPTEITVSCNACELTDRDRITVGRPLLNYVEYIADSDGNLLPPGVTGELYVGGPGVAAGYHGLPEMTAQRFVQFQGMRVYKTGDYAKWTRSGEVVILGRTDNQVKLRGLRIELEEVEQAILRCPGIRHTVVLIRGIEGTEHLCAYYTAEEAVLPETLREQLKNSLTRYMIPDAYRQMERFPMTPNGKIDQKALPEAQLAGAGEYVEPQTETERTFCRIFAEVLHLDRVGREDDFFEIGGTSLAVTGVIIAATEEGFEITFGDVFSHATPRDLAEMFREENVQISSKLEDLSQYDYKNIERVLERNTFEEFLEGEAQPLGNILLTGATGFLGIHILREFLESESGKVYCLLRRGRFGSVEERLKSLLFYYFENTYEELLRTRLYAVEGDVTDAAVFERMAEASLDIHTVVNCAANVKHFSAGTDIEDVNVGGVLNAIAFCEKTKSRLLHISTTSVSGFSVGDVPFADTVMNERMLYFGQALDTKYGHSKFLAERAVLEAVSRGLNAKIMRVGNLSARDADGEFQMNFSTNSFVGRLKSYELIGRFPYSMMDSAAEMAPIDCTAKAILTLAATPEACCVFHPYNNHSIYMGDIIYAMKEYGMDIELSEDEDYERALEETRQDPEKAKVLSSMIAYQNMGHGKKTVGIAK</sequence>
<proteinExistence type="predicted"/>
<keyword evidence="4" id="KW-0436">Ligase</keyword>
<feature type="compositionally biased region" description="Basic and acidic residues" evidence="6">
    <location>
        <begin position="1582"/>
        <end position="1604"/>
    </location>
</feature>
<dbReference type="Pfam" id="PF00501">
    <property type="entry name" value="AMP-binding"/>
    <property type="match status" value="3"/>
</dbReference>
<evidence type="ECO:0000256" key="6">
    <source>
        <dbReference type="SAM" id="MobiDB-lite"/>
    </source>
</evidence>
<accession>A0A9X5C4S7</accession>
<dbReference type="PROSITE" id="PS00012">
    <property type="entry name" value="PHOSPHOPANTETHEINE"/>
    <property type="match status" value="1"/>
</dbReference>
<comment type="cofactor">
    <cofactor evidence="1">
        <name>pantetheine 4'-phosphate</name>
        <dbReference type="ChEBI" id="CHEBI:47942"/>
    </cofactor>
</comment>
<dbReference type="SMART" id="SM00823">
    <property type="entry name" value="PKS_PP"/>
    <property type="match status" value="3"/>
</dbReference>
<dbReference type="EMBL" id="VIRB01000024">
    <property type="protein sequence ID" value="NDO67528.1"/>
    <property type="molecule type" value="Genomic_DNA"/>
</dbReference>
<feature type="domain" description="Carrier" evidence="7">
    <location>
        <begin position="2535"/>
        <end position="2609"/>
    </location>
</feature>
<evidence type="ECO:0000259" key="7">
    <source>
        <dbReference type="PROSITE" id="PS50075"/>
    </source>
</evidence>
<dbReference type="InterPro" id="IPR006162">
    <property type="entry name" value="Ppantetheine_attach_site"/>
</dbReference>
<dbReference type="InterPro" id="IPR000873">
    <property type="entry name" value="AMP-dep_synth/lig_dom"/>
</dbReference>
<dbReference type="InterPro" id="IPR045851">
    <property type="entry name" value="AMP-bd_C_sf"/>
</dbReference>
<dbReference type="SUPFAM" id="SSF51735">
    <property type="entry name" value="NAD(P)-binding Rossmann-fold domains"/>
    <property type="match status" value="1"/>
</dbReference>
<dbReference type="Proteomes" id="UP000474104">
    <property type="component" value="Unassembled WGS sequence"/>
</dbReference>
<dbReference type="GO" id="GO:0044550">
    <property type="term" value="P:secondary metabolite biosynthetic process"/>
    <property type="evidence" value="ECO:0007669"/>
    <property type="project" value="TreeGrafter"/>
</dbReference>
<evidence type="ECO:0000256" key="5">
    <source>
        <dbReference type="ARBA" id="ARBA00023194"/>
    </source>
</evidence>
<organism evidence="8 9">
    <name type="scientific">Schaedlerella arabinosiphila</name>
    <dbReference type="NCBI Taxonomy" id="2044587"/>
    <lineage>
        <taxon>Bacteria</taxon>
        <taxon>Bacillati</taxon>
        <taxon>Bacillota</taxon>
        <taxon>Clostridia</taxon>
        <taxon>Lachnospirales</taxon>
        <taxon>Lachnospiraceae</taxon>
        <taxon>Schaedlerella</taxon>
    </lineage>
</organism>
<feature type="domain" description="Carrier" evidence="7">
    <location>
        <begin position="1503"/>
        <end position="1578"/>
    </location>
</feature>
<evidence type="ECO:0000256" key="3">
    <source>
        <dbReference type="ARBA" id="ARBA00022553"/>
    </source>
</evidence>
<gene>
    <name evidence="8" type="ORF">FMM80_01810</name>
</gene>
<dbReference type="InterPro" id="IPR036291">
    <property type="entry name" value="NAD(P)-bd_dom_sf"/>
</dbReference>
<dbReference type="InterPro" id="IPR042099">
    <property type="entry name" value="ANL_N_sf"/>
</dbReference>
<dbReference type="InterPro" id="IPR020806">
    <property type="entry name" value="PKS_PP-bd"/>
</dbReference>
<dbReference type="SUPFAM" id="SSF52777">
    <property type="entry name" value="CoA-dependent acyltransferases"/>
    <property type="match status" value="4"/>
</dbReference>
<evidence type="ECO:0000256" key="1">
    <source>
        <dbReference type="ARBA" id="ARBA00001957"/>
    </source>
</evidence>
<comment type="caution">
    <text evidence="8">The sequence shown here is derived from an EMBL/GenBank/DDBJ whole genome shotgun (WGS) entry which is preliminary data.</text>
</comment>
<dbReference type="Pfam" id="PF07993">
    <property type="entry name" value="NAD_binding_4"/>
    <property type="match status" value="1"/>
</dbReference>
<dbReference type="Gene3D" id="3.40.50.720">
    <property type="entry name" value="NAD(P)-binding Rossmann-like Domain"/>
    <property type="match status" value="1"/>
</dbReference>
<evidence type="ECO:0000313" key="8">
    <source>
        <dbReference type="EMBL" id="NDO67528.1"/>
    </source>
</evidence>
<dbReference type="Gene3D" id="3.30.559.10">
    <property type="entry name" value="Chloramphenicol acetyltransferase-like domain"/>
    <property type="match status" value="2"/>
</dbReference>
<dbReference type="InterPro" id="IPR036736">
    <property type="entry name" value="ACP-like_sf"/>
</dbReference>
<dbReference type="Pfam" id="PF00668">
    <property type="entry name" value="Condensation"/>
    <property type="match status" value="2"/>
</dbReference>
<dbReference type="SUPFAM" id="SSF47336">
    <property type="entry name" value="ACP-like"/>
    <property type="match status" value="3"/>
</dbReference>
<dbReference type="PROSITE" id="PS50075">
    <property type="entry name" value="CARRIER"/>
    <property type="match status" value="3"/>
</dbReference>
<dbReference type="PROSITE" id="PS00455">
    <property type="entry name" value="AMP_BINDING"/>
    <property type="match status" value="2"/>
</dbReference>
<dbReference type="InterPro" id="IPR020845">
    <property type="entry name" value="AMP-binding_CS"/>
</dbReference>
<keyword evidence="3" id="KW-0597">Phosphoprotein</keyword>
<dbReference type="PANTHER" id="PTHR45527:SF1">
    <property type="entry name" value="FATTY ACID SYNTHASE"/>
    <property type="match status" value="1"/>
</dbReference>
<dbReference type="InterPro" id="IPR013120">
    <property type="entry name" value="FAR_NAD-bd"/>
</dbReference>
<keyword evidence="2" id="KW-0596">Phosphopantetheine</keyword>
<evidence type="ECO:0000256" key="4">
    <source>
        <dbReference type="ARBA" id="ARBA00022598"/>
    </source>
</evidence>
<name>A0A9X5C4S7_9FIRM</name>
<dbReference type="InterPro" id="IPR009081">
    <property type="entry name" value="PP-bd_ACP"/>
</dbReference>
<dbReference type="InterPro" id="IPR010071">
    <property type="entry name" value="AA_adenyl_dom"/>
</dbReference>
<dbReference type="NCBIfam" id="TIGR01733">
    <property type="entry name" value="AA-adenyl-dom"/>
    <property type="match status" value="2"/>
</dbReference>
<dbReference type="InterPro" id="IPR023213">
    <property type="entry name" value="CAT-like_dom_sf"/>
</dbReference>
<keyword evidence="5" id="KW-0045">Antibiotic biosynthesis</keyword>
<dbReference type="Gene3D" id="3.30.300.30">
    <property type="match status" value="3"/>
</dbReference>
<dbReference type="CDD" id="cd05930">
    <property type="entry name" value="A_NRPS"/>
    <property type="match status" value="3"/>
</dbReference>
<dbReference type="InterPro" id="IPR001242">
    <property type="entry name" value="Condensation_dom"/>
</dbReference>
<reference evidence="8 9" key="1">
    <citation type="submission" date="2019-07" db="EMBL/GenBank/DDBJ databases">
        <title>Draft genome sequences of 15 bacterial species constituting the stable defined intestinal microbiota of the GM15 gnotobiotic mouse model.</title>
        <authorList>
            <person name="Elie C."/>
            <person name="Mathieu A."/>
            <person name="Saliou A."/>
            <person name="Darnaud M."/>
            <person name="Leulier F."/>
            <person name="Tamellini A."/>
        </authorList>
    </citation>
    <scope>NUCLEOTIDE SEQUENCE [LARGE SCALE GENOMIC DNA]</scope>
    <source>
        <strain evidence="9">ASF 502</strain>
    </source>
</reference>
<feature type="domain" description="Carrier" evidence="7">
    <location>
        <begin position="477"/>
        <end position="549"/>
    </location>
</feature>
<feature type="region of interest" description="Disordered" evidence="6">
    <location>
        <begin position="1581"/>
        <end position="1605"/>
    </location>
</feature>
<evidence type="ECO:0000256" key="2">
    <source>
        <dbReference type="ARBA" id="ARBA00022450"/>
    </source>
</evidence>
<dbReference type="RefSeq" id="WP_162205298.1">
    <property type="nucleotide sequence ID" value="NZ_VIRB01000024.1"/>
</dbReference>
<dbReference type="PANTHER" id="PTHR45527">
    <property type="entry name" value="NONRIBOSOMAL PEPTIDE SYNTHETASE"/>
    <property type="match status" value="1"/>
</dbReference>
<dbReference type="GO" id="GO:0017000">
    <property type="term" value="P:antibiotic biosynthetic process"/>
    <property type="evidence" value="ECO:0007669"/>
    <property type="project" value="UniProtKB-KW"/>
</dbReference>
<dbReference type="Pfam" id="PF00550">
    <property type="entry name" value="PP-binding"/>
    <property type="match status" value="3"/>
</dbReference>
<dbReference type="Pfam" id="PF13193">
    <property type="entry name" value="AMP-binding_C"/>
    <property type="match status" value="3"/>
</dbReference>
<dbReference type="GO" id="GO:0008610">
    <property type="term" value="P:lipid biosynthetic process"/>
    <property type="evidence" value="ECO:0007669"/>
    <property type="project" value="UniProtKB-ARBA"/>
</dbReference>
<dbReference type="Gene3D" id="3.40.50.12780">
    <property type="entry name" value="N-terminal domain of ligase-like"/>
    <property type="match status" value="3"/>
</dbReference>
<dbReference type="PROSITE" id="PS50330">
    <property type="entry name" value="UIM"/>
    <property type="match status" value="1"/>
</dbReference>
<dbReference type="NCBIfam" id="NF003417">
    <property type="entry name" value="PRK04813.1"/>
    <property type="match status" value="3"/>
</dbReference>
<dbReference type="GO" id="GO:0005737">
    <property type="term" value="C:cytoplasm"/>
    <property type="evidence" value="ECO:0007669"/>
    <property type="project" value="TreeGrafter"/>
</dbReference>
<dbReference type="GO" id="GO:0016874">
    <property type="term" value="F:ligase activity"/>
    <property type="evidence" value="ECO:0007669"/>
    <property type="project" value="UniProtKB-KW"/>
</dbReference>
<dbReference type="GO" id="GO:0043041">
    <property type="term" value="P:amino acid activation for nonribosomal peptide biosynthetic process"/>
    <property type="evidence" value="ECO:0007669"/>
    <property type="project" value="TreeGrafter"/>
</dbReference>
<dbReference type="GO" id="GO:0031177">
    <property type="term" value="F:phosphopantetheine binding"/>
    <property type="evidence" value="ECO:0007669"/>
    <property type="project" value="InterPro"/>
</dbReference>
<dbReference type="Gene3D" id="3.30.559.30">
    <property type="entry name" value="Nonribosomal peptide synthetase, condensation domain"/>
    <property type="match status" value="2"/>
</dbReference>
<protein>
    <submittedName>
        <fullName evidence="8">Amino acid adenylation domain-containing protein</fullName>
    </submittedName>
</protein>
<dbReference type="SUPFAM" id="SSF56801">
    <property type="entry name" value="Acetyl-CoA synthetase-like"/>
    <property type="match status" value="3"/>
</dbReference>
<dbReference type="FunFam" id="3.30.300.30:FF:000015">
    <property type="entry name" value="Nonribosomal peptide synthase SidD"/>
    <property type="match status" value="1"/>
</dbReference>